<dbReference type="AlphaFoldDB" id="A0A517MIZ3"/>
<feature type="domain" description="CoA-binding" evidence="1">
    <location>
        <begin position="7"/>
        <end position="99"/>
    </location>
</feature>
<dbReference type="Proteomes" id="UP000320672">
    <property type="component" value="Chromosome"/>
</dbReference>
<evidence type="ECO:0000259" key="1">
    <source>
        <dbReference type="SMART" id="SM00881"/>
    </source>
</evidence>
<dbReference type="SMART" id="SM00881">
    <property type="entry name" value="CoA_binding"/>
    <property type="match status" value="1"/>
</dbReference>
<proteinExistence type="predicted"/>
<dbReference type="RefSeq" id="WP_145352816.1">
    <property type="nucleotide sequence ID" value="NZ_CP036262.1"/>
</dbReference>
<accession>A0A517MIZ3</accession>
<evidence type="ECO:0000313" key="2">
    <source>
        <dbReference type="EMBL" id="QDS94869.1"/>
    </source>
</evidence>
<reference evidence="2 3" key="1">
    <citation type="submission" date="2019-02" db="EMBL/GenBank/DDBJ databases">
        <title>Deep-cultivation of Planctomycetes and their phenomic and genomic characterization uncovers novel biology.</title>
        <authorList>
            <person name="Wiegand S."/>
            <person name="Jogler M."/>
            <person name="Boedeker C."/>
            <person name="Pinto D."/>
            <person name="Vollmers J."/>
            <person name="Rivas-Marin E."/>
            <person name="Kohn T."/>
            <person name="Peeters S.H."/>
            <person name="Heuer A."/>
            <person name="Rast P."/>
            <person name="Oberbeckmann S."/>
            <person name="Bunk B."/>
            <person name="Jeske O."/>
            <person name="Meyerdierks A."/>
            <person name="Storesund J.E."/>
            <person name="Kallscheuer N."/>
            <person name="Luecker S."/>
            <person name="Lage O.M."/>
            <person name="Pohl T."/>
            <person name="Merkel B.J."/>
            <person name="Hornburger P."/>
            <person name="Mueller R.-W."/>
            <person name="Bruemmer F."/>
            <person name="Labrenz M."/>
            <person name="Spormann A.M."/>
            <person name="Op den Camp H."/>
            <person name="Overmann J."/>
            <person name="Amann R."/>
            <person name="Jetten M.S.M."/>
            <person name="Mascher T."/>
            <person name="Medema M.H."/>
            <person name="Devos D.P."/>
            <person name="Kaster A.-K."/>
            <person name="Ovreas L."/>
            <person name="Rohde M."/>
            <person name="Galperin M.Y."/>
            <person name="Jogler C."/>
        </authorList>
    </citation>
    <scope>NUCLEOTIDE SEQUENCE [LARGE SCALE GENOMIC DNA]</scope>
    <source>
        <strain evidence="2 3">FF011L</strain>
    </source>
</reference>
<evidence type="ECO:0000313" key="3">
    <source>
        <dbReference type="Proteomes" id="UP000320672"/>
    </source>
</evidence>
<dbReference type="KEGG" id="rml:FF011L_36510"/>
<dbReference type="OrthoDB" id="9804695at2"/>
<dbReference type="PANTHER" id="PTHR33303:SF2">
    <property type="entry name" value="COA-BINDING DOMAIN-CONTAINING PROTEIN"/>
    <property type="match status" value="1"/>
</dbReference>
<keyword evidence="3" id="KW-1185">Reference proteome</keyword>
<gene>
    <name evidence="2" type="ORF">FF011L_36510</name>
</gene>
<dbReference type="InterPro" id="IPR003781">
    <property type="entry name" value="CoA-bd"/>
</dbReference>
<dbReference type="SUPFAM" id="SSF51735">
    <property type="entry name" value="NAD(P)-binding Rossmann-fold domains"/>
    <property type="match status" value="1"/>
</dbReference>
<dbReference type="PANTHER" id="PTHR33303">
    <property type="entry name" value="CYTOPLASMIC PROTEIN-RELATED"/>
    <property type="match status" value="1"/>
</dbReference>
<name>A0A517MIZ3_9BACT</name>
<dbReference type="InterPro" id="IPR036291">
    <property type="entry name" value="NAD(P)-bd_dom_sf"/>
</dbReference>
<protein>
    <recommendedName>
        <fullName evidence="1">CoA-binding domain-containing protein</fullName>
    </recommendedName>
</protein>
<sequence length="130" mass="13892">MNSPQIFLAAKRYAVAGASTDRQKYGNKVFRALKESGRDVAPLNPKADQVEGITAFTAISDLPTLPESLSVVTPPIVSRQLTELAIELGVLNIWFQPGAEDAEASRLARSAGLNVIDDGSCLLVLLALEK</sequence>
<organism evidence="2 3">
    <name type="scientific">Roseimaritima multifibrata</name>
    <dbReference type="NCBI Taxonomy" id="1930274"/>
    <lineage>
        <taxon>Bacteria</taxon>
        <taxon>Pseudomonadati</taxon>
        <taxon>Planctomycetota</taxon>
        <taxon>Planctomycetia</taxon>
        <taxon>Pirellulales</taxon>
        <taxon>Pirellulaceae</taxon>
        <taxon>Roseimaritima</taxon>
    </lineage>
</organism>
<dbReference type="Pfam" id="PF13380">
    <property type="entry name" value="CoA_binding_2"/>
    <property type="match status" value="1"/>
</dbReference>
<dbReference type="EMBL" id="CP036262">
    <property type="protein sequence ID" value="QDS94869.1"/>
    <property type="molecule type" value="Genomic_DNA"/>
</dbReference>
<dbReference type="Gene3D" id="3.40.50.720">
    <property type="entry name" value="NAD(P)-binding Rossmann-like Domain"/>
    <property type="match status" value="1"/>
</dbReference>